<comment type="similarity">
    <text evidence="2 12">Belongs to the Nudix hydrolase family.</text>
</comment>
<sequence length="115" mass="13827">MQRGKSKYDYISYKWEFPGGKVEGGEAYEVCLARELNEELGIEIVISKLKYFMLVEHTYQDFAFEVHCYLYKLDSREYVRRVHIDHRWLNIEKLLELNWALADVPVVEKLIKEHL</sequence>
<dbReference type="GO" id="GO:0006260">
    <property type="term" value="P:DNA replication"/>
    <property type="evidence" value="ECO:0007669"/>
    <property type="project" value="UniProtKB-KW"/>
</dbReference>
<dbReference type="GO" id="GO:0008413">
    <property type="term" value="F:8-oxo-7,8-dihydroguanosine triphosphate pyrophosphatase activity"/>
    <property type="evidence" value="ECO:0007669"/>
    <property type="project" value="TreeGrafter"/>
</dbReference>
<dbReference type="GO" id="GO:0035539">
    <property type="term" value="F:8-oxo-7,8-dihydrodeoxyguanosine triphosphate pyrophosphatase activity"/>
    <property type="evidence" value="ECO:0007669"/>
    <property type="project" value="UniProtKB-EC"/>
</dbReference>
<dbReference type="EMBL" id="LR130778">
    <property type="protein sequence ID" value="VDN48353.1"/>
    <property type="molecule type" value="Genomic_DNA"/>
</dbReference>
<dbReference type="InterPro" id="IPR020084">
    <property type="entry name" value="NUDIX_hydrolase_CS"/>
</dbReference>
<dbReference type="Gene3D" id="3.90.79.10">
    <property type="entry name" value="Nucleoside Triphosphate Pyrophosphohydrolase"/>
    <property type="match status" value="1"/>
</dbReference>
<dbReference type="OrthoDB" id="9810648at2"/>
<dbReference type="PROSITE" id="PS51462">
    <property type="entry name" value="NUDIX"/>
    <property type="match status" value="1"/>
</dbReference>
<protein>
    <recommendedName>
        <fullName evidence="11">8-oxo-dGTP diphosphatase</fullName>
        <ecNumber evidence="11">3.6.1.55</ecNumber>
    </recommendedName>
</protein>
<evidence type="ECO:0000256" key="4">
    <source>
        <dbReference type="ARBA" id="ARBA00022705"/>
    </source>
</evidence>
<dbReference type="GO" id="GO:0044716">
    <property type="term" value="F:8-oxo-GDP phosphatase activity"/>
    <property type="evidence" value="ECO:0007669"/>
    <property type="project" value="TreeGrafter"/>
</dbReference>
<dbReference type="InterPro" id="IPR015797">
    <property type="entry name" value="NUDIX_hydrolase-like_dom_sf"/>
</dbReference>
<dbReference type="Pfam" id="PF00293">
    <property type="entry name" value="NUDIX"/>
    <property type="match status" value="1"/>
</dbReference>
<dbReference type="InterPro" id="IPR020476">
    <property type="entry name" value="Nudix_hydrolase"/>
</dbReference>
<evidence type="ECO:0000256" key="6">
    <source>
        <dbReference type="ARBA" id="ARBA00022763"/>
    </source>
</evidence>
<name>A0A3P7PE49_9FIRM</name>
<organism evidence="14 15">
    <name type="scientific">Petrocella atlantisensis</name>
    <dbReference type="NCBI Taxonomy" id="2173034"/>
    <lineage>
        <taxon>Bacteria</taxon>
        <taxon>Bacillati</taxon>
        <taxon>Bacillota</taxon>
        <taxon>Clostridia</taxon>
        <taxon>Lachnospirales</taxon>
        <taxon>Vallitaleaceae</taxon>
        <taxon>Petrocella</taxon>
    </lineage>
</organism>
<dbReference type="GO" id="GO:0044715">
    <property type="term" value="F:8-oxo-dGDP phosphatase activity"/>
    <property type="evidence" value="ECO:0007669"/>
    <property type="project" value="TreeGrafter"/>
</dbReference>
<keyword evidence="5" id="KW-0479">Metal-binding</keyword>
<evidence type="ECO:0000256" key="5">
    <source>
        <dbReference type="ARBA" id="ARBA00022723"/>
    </source>
</evidence>
<keyword evidence="4" id="KW-0235">DNA replication</keyword>
<dbReference type="GO" id="GO:0046872">
    <property type="term" value="F:metal ion binding"/>
    <property type="evidence" value="ECO:0007669"/>
    <property type="project" value="UniProtKB-KW"/>
</dbReference>
<dbReference type="CDD" id="cd03425">
    <property type="entry name" value="NUDIX_MutT_NudA_like"/>
    <property type="match status" value="1"/>
</dbReference>
<feature type="domain" description="Nudix hydrolase" evidence="13">
    <location>
        <begin position="1"/>
        <end position="112"/>
    </location>
</feature>
<dbReference type="SUPFAM" id="SSF55811">
    <property type="entry name" value="Nudix"/>
    <property type="match status" value="1"/>
</dbReference>
<dbReference type="InterPro" id="IPR000086">
    <property type="entry name" value="NUDIX_hydrolase_dom"/>
</dbReference>
<evidence type="ECO:0000256" key="10">
    <source>
        <dbReference type="ARBA" id="ARBA00035861"/>
    </source>
</evidence>
<keyword evidence="9" id="KW-0234">DNA repair</keyword>
<evidence type="ECO:0000313" key="15">
    <source>
        <dbReference type="Proteomes" id="UP000279029"/>
    </source>
</evidence>
<dbReference type="PANTHER" id="PTHR47707:SF1">
    <property type="entry name" value="NUDIX HYDROLASE FAMILY PROTEIN"/>
    <property type="match status" value="1"/>
</dbReference>
<dbReference type="PROSITE" id="PS00893">
    <property type="entry name" value="NUDIX_BOX"/>
    <property type="match status" value="1"/>
</dbReference>
<evidence type="ECO:0000256" key="11">
    <source>
        <dbReference type="ARBA" id="ARBA00038905"/>
    </source>
</evidence>
<evidence type="ECO:0000256" key="1">
    <source>
        <dbReference type="ARBA" id="ARBA00001946"/>
    </source>
</evidence>
<dbReference type="AlphaFoldDB" id="A0A3P7PE49"/>
<dbReference type="KEGG" id="cbar:PATL70BA_2458"/>
<keyword evidence="3" id="KW-0515">Mutator protein</keyword>
<evidence type="ECO:0000256" key="3">
    <source>
        <dbReference type="ARBA" id="ARBA00022457"/>
    </source>
</evidence>
<keyword evidence="15" id="KW-1185">Reference proteome</keyword>
<evidence type="ECO:0000256" key="9">
    <source>
        <dbReference type="ARBA" id="ARBA00023204"/>
    </source>
</evidence>
<evidence type="ECO:0000259" key="13">
    <source>
        <dbReference type="PROSITE" id="PS51462"/>
    </source>
</evidence>
<keyword evidence="8" id="KW-0460">Magnesium</keyword>
<comment type="cofactor">
    <cofactor evidence="1">
        <name>Mg(2+)</name>
        <dbReference type="ChEBI" id="CHEBI:18420"/>
    </cofactor>
</comment>
<keyword evidence="6" id="KW-0227">DNA damage</keyword>
<evidence type="ECO:0000256" key="12">
    <source>
        <dbReference type="RuleBase" id="RU003476"/>
    </source>
</evidence>
<reference evidence="14 15" key="1">
    <citation type="submission" date="2018-09" db="EMBL/GenBank/DDBJ databases">
        <authorList>
            <person name="Postec A."/>
        </authorList>
    </citation>
    <scope>NUCLEOTIDE SEQUENCE [LARGE SCALE GENOMIC DNA]</scope>
    <source>
        <strain evidence="14">70B-A</strain>
    </source>
</reference>
<evidence type="ECO:0000256" key="7">
    <source>
        <dbReference type="ARBA" id="ARBA00022801"/>
    </source>
</evidence>
<dbReference type="Proteomes" id="UP000279029">
    <property type="component" value="Chromosome"/>
</dbReference>
<proteinExistence type="inferred from homology"/>
<gene>
    <name evidence="14" type="primary">nudG</name>
    <name evidence="14" type="ORF">PATL70BA_2458</name>
</gene>
<comment type="catalytic activity">
    <reaction evidence="10">
        <text>8-oxo-dGTP + H2O = 8-oxo-dGMP + diphosphate + H(+)</text>
        <dbReference type="Rhea" id="RHEA:31575"/>
        <dbReference type="ChEBI" id="CHEBI:15377"/>
        <dbReference type="ChEBI" id="CHEBI:15378"/>
        <dbReference type="ChEBI" id="CHEBI:33019"/>
        <dbReference type="ChEBI" id="CHEBI:63224"/>
        <dbReference type="ChEBI" id="CHEBI:77896"/>
        <dbReference type="EC" id="3.6.1.55"/>
    </reaction>
</comment>
<dbReference type="PANTHER" id="PTHR47707">
    <property type="entry name" value="8-OXO-DGTP DIPHOSPHATASE"/>
    <property type="match status" value="1"/>
</dbReference>
<dbReference type="InterPro" id="IPR047127">
    <property type="entry name" value="MutT-like"/>
</dbReference>
<evidence type="ECO:0000256" key="2">
    <source>
        <dbReference type="ARBA" id="ARBA00005582"/>
    </source>
</evidence>
<evidence type="ECO:0000256" key="8">
    <source>
        <dbReference type="ARBA" id="ARBA00022842"/>
    </source>
</evidence>
<dbReference type="GO" id="GO:0006281">
    <property type="term" value="P:DNA repair"/>
    <property type="evidence" value="ECO:0007669"/>
    <property type="project" value="UniProtKB-KW"/>
</dbReference>
<dbReference type="PRINTS" id="PR00502">
    <property type="entry name" value="NUDIXFAMILY"/>
</dbReference>
<evidence type="ECO:0000313" key="14">
    <source>
        <dbReference type="EMBL" id="VDN48353.1"/>
    </source>
</evidence>
<keyword evidence="7 12" id="KW-0378">Hydrolase</keyword>
<dbReference type="EC" id="3.6.1.55" evidence="11"/>
<accession>A0A3P7PE49</accession>